<evidence type="ECO:0000256" key="2">
    <source>
        <dbReference type="ARBA" id="ARBA00023136"/>
    </source>
</evidence>
<feature type="region of interest" description="Disordered" evidence="3">
    <location>
        <begin position="44"/>
        <end position="70"/>
    </location>
</feature>
<evidence type="ECO:0000259" key="4">
    <source>
        <dbReference type="Pfam" id="PF01103"/>
    </source>
</evidence>
<dbReference type="Pfam" id="PF01103">
    <property type="entry name" value="Omp85"/>
    <property type="match status" value="1"/>
</dbReference>
<dbReference type="Gene3D" id="2.40.160.50">
    <property type="entry name" value="membrane protein fhac: a member of the omp85/tpsb transporter family"/>
    <property type="match status" value="1"/>
</dbReference>
<protein>
    <submittedName>
        <fullName evidence="5">Surface antigen</fullName>
    </submittedName>
</protein>
<dbReference type="GO" id="GO:0019867">
    <property type="term" value="C:outer membrane"/>
    <property type="evidence" value="ECO:0007669"/>
    <property type="project" value="InterPro"/>
</dbReference>
<feature type="domain" description="Bacterial surface antigen (D15)" evidence="4">
    <location>
        <begin position="181"/>
        <end position="309"/>
    </location>
</feature>
<name>A0A1M7AXQ8_9GAMM</name>
<dbReference type="Proteomes" id="UP000184123">
    <property type="component" value="Unassembled WGS sequence"/>
</dbReference>
<comment type="subcellular location">
    <subcellularLocation>
        <location evidence="1">Membrane</location>
    </subcellularLocation>
</comment>
<evidence type="ECO:0000313" key="6">
    <source>
        <dbReference type="Proteomes" id="UP000184123"/>
    </source>
</evidence>
<dbReference type="InterPro" id="IPR000184">
    <property type="entry name" value="Bac_surfAg_D15"/>
</dbReference>
<organism evidence="5 6">
    <name type="scientific">Halomonas cupida</name>
    <dbReference type="NCBI Taxonomy" id="44933"/>
    <lineage>
        <taxon>Bacteria</taxon>
        <taxon>Pseudomonadati</taxon>
        <taxon>Pseudomonadota</taxon>
        <taxon>Gammaproteobacteria</taxon>
        <taxon>Oceanospirillales</taxon>
        <taxon>Halomonadaceae</taxon>
        <taxon>Halomonas</taxon>
    </lineage>
</organism>
<dbReference type="AlphaFoldDB" id="A0A1M7AXQ8"/>
<reference evidence="5 6" key="1">
    <citation type="submission" date="2016-11" db="EMBL/GenBank/DDBJ databases">
        <authorList>
            <person name="Jaros S."/>
            <person name="Januszkiewicz K."/>
            <person name="Wedrychowicz H."/>
        </authorList>
    </citation>
    <scope>NUCLEOTIDE SEQUENCE [LARGE SCALE GENOMIC DNA]</scope>
    <source>
        <strain evidence="5 6">DSM 4740</strain>
    </source>
</reference>
<evidence type="ECO:0000256" key="1">
    <source>
        <dbReference type="ARBA" id="ARBA00004370"/>
    </source>
</evidence>
<feature type="compositionally biased region" description="Polar residues" evidence="3">
    <location>
        <begin position="45"/>
        <end position="67"/>
    </location>
</feature>
<evidence type="ECO:0000256" key="3">
    <source>
        <dbReference type="SAM" id="MobiDB-lite"/>
    </source>
</evidence>
<gene>
    <name evidence="5" type="ORF">SAMN05660971_00682</name>
</gene>
<keyword evidence="2" id="KW-0472">Membrane</keyword>
<dbReference type="STRING" id="44933.SAMN05660971_00682"/>
<accession>A0A1M7AXQ8</accession>
<dbReference type="EMBL" id="FRCA01000001">
    <property type="protein sequence ID" value="SHL47501.1"/>
    <property type="molecule type" value="Genomic_DNA"/>
</dbReference>
<proteinExistence type="predicted"/>
<sequence length="416" mass="44966">MASTTALVLFLGIFMNQLVRSTLLGSLLLISLAPHLGLAQDTRSDASTDSVAGTAPGNSSSDFSSGTVPPGQAGWRSNFFDEVDGQLDMSNLLAKGGFIPMPIIITEPAVDDGLGMAAYFVENPPPGSDLPPTRTILGGAVTGNGSWGGGIMRSGSFAGGRWLYDVAAATGLAVLDFHPGNRDLALRYNNDIDYIGVKTRYRFGDSGFSLGPSLRWRRNDINLDTEDQFPRIEELAERKIELVSLGVAGHFDNRDNPLTPTRGLNVVAEFQRFDEAIGSDADFNTASLFGAWFHSRDQWTFAAMADAQVASEDAPFFMQPDINIRGLARNRYTGDEVLSSEIEIRRQLTPRWAAVGFGGYGRAFGNDDADAATWGGGVRYRIARKLGLDVGLDYAVGPEEEVAYIQFGHAWGMQMD</sequence>
<evidence type="ECO:0000313" key="5">
    <source>
        <dbReference type="EMBL" id="SHL47501.1"/>
    </source>
</evidence>